<evidence type="ECO:0000256" key="6">
    <source>
        <dbReference type="SAM" id="MobiDB-lite"/>
    </source>
</evidence>
<feature type="region of interest" description="Disordered" evidence="6">
    <location>
        <begin position="340"/>
        <end position="369"/>
    </location>
</feature>
<protein>
    <submittedName>
        <fullName evidence="8">ABC transporter permease</fullName>
    </submittedName>
</protein>
<evidence type="ECO:0000256" key="2">
    <source>
        <dbReference type="ARBA" id="ARBA00022475"/>
    </source>
</evidence>
<dbReference type="AlphaFoldDB" id="A0A4V5PN92"/>
<comment type="subcellular location">
    <subcellularLocation>
        <location evidence="1">Cell membrane</location>
        <topology evidence="1">Multi-pass membrane protein</topology>
    </subcellularLocation>
</comment>
<feature type="transmembrane region" description="Helical" evidence="7">
    <location>
        <begin position="140"/>
        <end position="158"/>
    </location>
</feature>
<dbReference type="InterPro" id="IPR001851">
    <property type="entry name" value="ABC_transp_permease"/>
</dbReference>
<evidence type="ECO:0000313" key="9">
    <source>
        <dbReference type="Proteomes" id="UP000309215"/>
    </source>
</evidence>
<proteinExistence type="predicted"/>
<feature type="transmembrane region" description="Helical" evidence="7">
    <location>
        <begin position="51"/>
        <end position="73"/>
    </location>
</feature>
<reference evidence="8 9" key="1">
    <citation type="submission" date="2019-04" db="EMBL/GenBank/DDBJ databases">
        <authorList>
            <person name="Li Y."/>
            <person name="Wang J."/>
        </authorList>
    </citation>
    <scope>NUCLEOTIDE SEQUENCE [LARGE SCALE GENOMIC DNA]</scope>
    <source>
        <strain evidence="8 9">DSM 14668</strain>
    </source>
</reference>
<name>A0A4V5PN92_9BACT</name>
<dbReference type="Proteomes" id="UP000309215">
    <property type="component" value="Unassembled WGS sequence"/>
</dbReference>
<dbReference type="Pfam" id="PF02653">
    <property type="entry name" value="BPD_transp_2"/>
    <property type="match status" value="1"/>
</dbReference>
<keyword evidence="3 7" id="KW-0812">Transmembrane</keyword>
<feature type="transmembrane region" description="Helical" evidence="7">
    <location>
        <begin position="108"/>
        <end position="131"/>
    </location>
</feature>
<accession>A0A4V5PN92</accession>
<dbReference type="RefSeq" id="WP_136931469.1">
    <property type="nucleotide sequence ID" value="NZ_SSMQ01000026.1"/>
</dbReference>
<keyword evidence="4 7" id="KW-1133">Transmembrane helix</keyword>
<evidence type="ECO:0000256" key="3">
    <source>
        <dbReference type="ARBA" id="ARBA00022692"/>
    </source>
</evidence>
<organism evidence="8 9">
    <name type="scientific">Polyangium fumosum</name>
    <dbReference type="NCBI Taxonomy" id="889272"/>
    <lineage>
        <taxon>Bacteria</taxon>
        <taxon>Pseudomonadati</taxon>
        <taxon>Myxococcota</taxon>
        <taxon>Polyangia</taxon>
        <taxon>Polyangiales</taxon>
        <taxon>Polyangiaceae</taxon>
        <taxon>Polyangium</taxon>
    </lineage>
</organism>
<dbReference type="GO" id="GO:0005886">
    <property type="term" value="C:plasma membrane"/>
    <property type="evidence" value="ECO:0007669"/>
    <property type="project" value="UniProtKB-SubCell"/>
</dbReference>
<evidence type="ECO:0000256" key="1">
    <source>
        <dbReference type="ARBA" id="ARBA00004651"/>
    </source>
</evidence>
<evidence type="ECO:0000256" key="5">
    <source>
        <dbReference type="ARBA" id="ARBA00023136"/>
    </source>
</evidence>
<dbReference type="GO" id="GO:0022857">
    <property type="term" value="F:transmembrane transporter activity"/>
    <property type="evidence" value="ECO:0007669"/>
    <property type="project" value="InterPro"/>
</dbReference>
<dbReference type="CDD" id="cd06580">
    <property type="entry name" value="TM_PBP1_transp_TpRbsC_like"/>
    <property type="match status" value="1"/>
</dbReference>
<gene>
    <name evidence="8" type="ORF">E8A74_24400</name>
</gene>
<dbReference type="EMBL" id="SSMQ01000026">
    <property type="protein sequence ID" value="TKD03994.1"/>
    <property type="molecule type" value="Genomic_DNA"/>
</dbReference>
<dbReference type="PANTHER" id="PTHR47089:SF1">
    <property type="entry name" value="GUANOSINE ABC TRANSPORTER PERMEASE PROTEIN NUPP"/>
    <property type="match status" value="1"/>
</dbReference>
<feature type="transmembrane region" description="Helical" evidence="7">
    <location>
        <begin position="241"/>
        <end position="263"/>
    </location>
</feature>
<comment type="caution">
    <text evidence="8">The sequence shown here is derived from an EMBL/GenBank/DDBJ whole genome shotgun (WGS) entry which is preliminary data.</text>
</comment>
<dbReference type="PANTHER" id="PTHR47089">
    <property type="entry name" value="ABC TRANSPORTER, PERMEASE PROTEIN"/>
    <property type="match status" value="1"/>
</dbReference>
<evidence type="ECO:0000256" key="7">
    <source>
        <dbReference type="SAM" id="Phobius"/>
    </source>
</evidence>
<feature type="transmembrane region" description="Helical" evidence="7">
    <location>
        <begin position="12"/>
        <end position="31"/>
    </location>
</feature>
<evidence type="ECO:0000256" key="4">
    <source>
        <dbReference type="ARBA" id="ARBA00022989"/>
    </source>
</evidence>
<dbReference type="OrthoDB" id="9809785at2"/>
<feature type="transmembrane region" description="Helical" evidence="7">
    <location>
        <begin position="85"/>
        <end position="102"/>
    </location>
</feature>
<keyword evidence="9" id="KW-1185">Reference proteome</keyword>
<sequence length="369" mass="38057">MNDKRVRALLPIVLAIAGGILIFNLIAFAFGEAPASALRLAFEGTWGTPYGLGQVLFKATPLLFTGLAFEVALRAGLFNIGAEGQLALASLVGGLVASKLPASLPMPIALPIVLATAAAVGALVAFIPAILRARRGVHEIITAIMVNRIVDAILPWTFTTVLGSNSLRTADIAPGAALPRLDRVVPSFAGSAASFAFPLAVVSVFVGMALLERSRLGREIRWVGFRAEACRAEGIDVERRLLLAMLLSGAIAALAVSSTALGYKGYYELGLGAGAGWSGIAVAMLGRGKAVGIVLAAIFLGTLEQAGLAVNARVPKEAMDVLEATLIVLVAVASRVAAKGSRAATNEGPEPEPPRDKPAPTPASEEARS</sequence>
<feature type="transmembrane region" description="Helical" evidence="7">
    <location>
        <begin position="188"/>
        <end position="211"/>
    </location>
</feature>
<keyword evidence="2" id="KW-1003">Cell membrane</keyword>
<evidence type="ECO:0000313" key="8">
    <source>
        <dbReference type="EMBL" id="TKD03994.1"/>
    </source>
</evidence>
<keyword evidence="5 7" id="KW-0472">Membrane</keyword>